<dbReference type="Pfam" id="PF13715">
    <property type="entry name" value="CarbopepD_reg_2"/>
    <property type="match status" value="1"/>
</dbReference>
<evidence type="ECO:0000313" key="2">
    <source>
        <dbReference type="Proteomes" id="UP000295221"/>
    </source>
</evidence>
<dbReference type="EMBL" id="SLWK01000015">
    <property type="protein sequence ID" value="TCO06019.1"/>
    <property type="molecule type" value="Genomic_DNA"/>
</dbReference>
<dbReference type="Proteomes" id="UP000295221">
    <property type="component" value="Unassembled WGS sequence"/>
</dbReference>
<dbReference type="AlphaFoldDB" id="A0A4R2GFE4"/>
<organism evidence="1 2">
    <name type="scientific">Natronoflexus pectinivorans</name>
    <dbReference type="NCBI Taxonomy" id="682526"/>
    <lineage>
        <taxon>Bacteria</taxon>
        <taxon>Pseudomonadati</taxon>
        <taxon>Bacteroidota</taxon>
        <taxon>Bacteroidia</taxon>
        <taxon>Marinilabiliales</taxon>
        <taxon>Marinilabiliaceae</taxon>
        <taxon>Natronoflexus</taxon>
    </lineage>
</organism>
<sequence length="458" mass="53757">MQCLLFILLDKGIFKYLCHEVKDCIKLKIKVMENFRFNSGFITQKITRLFVLMLLVLPLSVMAESNEIAEERVTLIRGKIVDASSNEPLIFATVSVAGSNIATVCNTEGEFLLKVPNELLERNVEFSHIGFEMKSIPIKNLQSPSNRIEMNMISVSLVEVSVFPSDPDLLIRAVMNRRADNYMDVAMHKTAFYRESVRRGWSYVSLTEAVVEIYKHPYNRAREDQVRLKIGRKSTDYGRMDTLAFRIQGGPFSALMLDIMKDPYTLFDEEMLQYYNFTMANLTKVDDRLLYVLDFEQKKDVNIPLFYGSLYIDTKTLAVTNAEFRMNIEDRDEAARIFIRKRPIGARVWPTETYYQVNYREHDGRWYFGHARAQLSFRVNWRRRLFNRNYHTTMEIAVTDWRETDDRPFRASDRLRMNVIMEDAVEGFANENFWGDYNVIEPEQPIENAIRRIQRSLD</sequence>
<gene>
    <name evidence="1" type="ORF">EV194_11570</name>
</gene>
<proteinExistence type="predicted"/>
<name>A0A4R2GFE4_9BACT</name>
<accession>A0A4R2GFE4</accession>
<keyword evidence="1" id="KW-0378">Hydrolase</keyword>
<keyword evidence="1" id="KW-0645">Protease</keyword>
<keyword evidence="1" id="KW-0121">Carboxypeptidase</keyword>
<dbReference type="SUPFAM" id="SSF49464">
    <property type="entry name" value="Carboxypeptidase regulatory domain-like"/>
    <property type="match status" value="1"/>
</dbReference>
<keyword evidence="2" id="KW-1185">Reference proteome</keyword>
<protein>
    <submittedName>
        <fullName evidence="1">Carboxypeptidase-like protein</fullName>
    </submittedName>
</protein>
<dbReference type="InterPro" id="IPR008969">
    <property type="entry name" value="CarboxyPept-like_regulatory"/>
</dbReference>
<evidence type="ECO:0000313" key="1">
    <source>
        <dbReference type="EMBL" id="TCO06019.1"/>
    </source>
</evidence>
<dbReference type="Gene3D" id="2.60.40.1120">
    <property type="entry name" value="Carboxypeptidase-like, regulatory domain"/>
    <property type="match status" value="1"/>
</dbReference>
<dbReference type="GO" id="GO:0004180">
    <property type="term" value="F:carboxypeptidase activity"/>
    <property type="evidence" value="ECO:0007669"/>
    <property type="project" value="UniProtKB-KW"/>
</dbReference>
<reference evidence="1 2" key="1">
    <citation type="submission" date="2019-03" db="EMBL/GenBank/DDBJ databases">
        <title>Genomic Encyclopedia of Type Strains, Phase IV (KMG-IV): sequencing the most valuable type-strain genomes for metagenomic binning, comparative biology and taxonomic classification.</title>
        <authorList>
            <person name="Goeker M."/>
        </authorList>
    </citation>
    <scope>NUCLEOTIDE SEQUENCE [LARGE SCALE GENOMIC DNA]</scope>
    <source>
        <strain evidence="1 2">DSM 24179</strain>
    </source>
</reference>
<comment type="caution">
    <text evidence="1">The sequence shown here is derived from an EMBL/GenBank/DDBJ whole genome shotgun (WGS) entry which is preliminary data.</text>
</comment>